<evidence type="ECO:0000256" key="1">
    <source>
        <dbReference type="SAM" id="MobiDB-lite"/>
    </source>
</evidence>
<gene>
    <name evidence="2" type="ORF">LITE_LOCUS19981</name>
</gene>
<protein>
    <submittedName>
        <fullName evidence="2">Uncharacterized protein</fullName>
    </submittedName>
</protein>
<comment type="caution">
    <text evidence="2">The sequence shown here is derived from an EMBL/GenBank/DDBJ whole genome shotgun (WGS) entry which is preliminary data.</text>
</comment>
<feature type="compositionally biased region" description="Polar residues" evidence="1">
    <location>
        <begin position="1"/>
        <end position="20"/>
    </location>
</feature>
<dbReference type="Proteomes" id="UP001154282">
    <property type="component" value="Unassembled WGS sequence"/>
</dbReference>
<organism evidence="2 3">
    <name type="scientific">Linum tenue</name>
    <dbReference type="NCBI Taxonomy" id="586396"/>
    <lineage>
        <taxon>Eukaryota</taxon>
        <taxon>Viridiplantae</taxon>
        <taxon>Streptophyta</taxon>
        <taxon>Embryophyta</taxon>
        <taxon>Tracheophyta</taxon>
        <taxon>Spermatophyta</taxon>
        <taxon>Magnoliopsida</taxon>
        <taxon>eudicotyledons</taxon>
        <taxon>Gunneridae</taxon>
        <taxon>Pentapetalae</taxon>
        <taxon>rosids</taxon>
        <taxon>fabids</taxon>
        <taxon>Malpighiales</taxon>
        <taxon>Linaceae</taxon>
        <taxon>Linum</taxon>
    </lineage>
</organism>
<accession>A0AAV0KQB9</accession>
<evidence type="ECO:0000313" key="2">
    <source>
        <dbReference type="EMBL" id="CAI0424497.1"/>
    </source>
</evidence>
<proteinExistence type="predicted"/>
<keyword evidence="3" id="KW-1185">Reference proteome</keyword>
<sequence length="46" mass="4961">MDEASSNPMEVSTNAPSQGNLPLEVDENEEVEVGICISRCQQCLPP</sequence>
<name>A0AAV0KQB9_9ROSI</name>
<dbReference type="AlphaFoldDB" id="A0AAV0KQB9"/>
<evidence type="ECO:0000313" key="3">
    <source>
        <dbReference type="Proteomes" id="UP001154282"/>
    </source>
</evidence>
<dbReference type="EMBL" id="CAMGYJ010000005">
    <property type="protein sequence ID" value="CAI0424497.1"/>
    <property type="molecule type" value="Genomic_DNA"/>
</dbReference>
<reference evidence="2" key="1">
    <citation type="submission" date="2022-08" db="EMBL/GenBank/DDBJ databases">
        <authorList>
            <person name="Gutierrez-Valencia J."/>
        </authorList>
    </citation>
    <scope>NUCLEOTIDE SEQUENCE</scope>
</reference>
<feature type="region of interest" description="Disordered" evidence="1">
    <location>
        <begin position="1"/>
        <end position="23"/>
    </location>
</feature>